<reference evidence="3" key="1">
    <citation type="submission" date="2013-09" db="EMBL/GenBank/DDBJ databases">
        <title>Corchorus olitorius genome sequencing.</title>
        <authorList>
            <person name="Alam M."/>
            <person name="Haque M.S."/>
            <person name="Islam M.S."/>
            <person name="Emdad E.M."/>
            <person name="Islam M.M."/>
            <person name="Ahmed B."/>
            <person name="Halim A."/>
            <person name="Hossen Q.M.M."/>
            <person name="Hossain M.Z."/>
            <person name="Ahmed R."/>
            <person name="Khan M.M."/>
            <person name="Islam R."/>
            <person name="Rashid M.M."/>
            <person name="Khan S.A."/>
            <person name="Rahman M.S."/>
            <person name="Alam M."/>
            <person name="Yahiya A.S."/>
            <person name="Khan M.S."/>
            <person name="Azam M.S."/>
            <person name="Haque T."/>
            <person name="Lashkar M.Z.H."/>
            <person name="Akhand A.I."/>
            <person name="Morshed G."/>
            <person name="Roy S."/>
            <person name="Uddin K.S."/>
            <person name="Rabeya T."/>
            <person name="Hossain A.S."/>
            <person name="Chowdhury A."/>
            <person name="Snigdha A.R."/>
            <person name="Mortoza M.S."/>
            <person name="Matin S.A."/>
            <person name="Hoque S.M.E."/>
            <person name="Islam M.K."/>
            <person name="Roy D.K."/>
            <person name="Haider R."/>
            <person name="Moosa M.M."/>
            <person name="Elias S.M."/>
            <person name="Hasan A.M."/>
            <person name="Jahan S."/>
            <person name="Shafiuddin M."/>
            <person name="Mahmood N."/>
            <person name="Shommy N.S."/>
        </authorList>
    </citation>
    <scope>NUCLEOTIDE SEQUENCE [LARGE SCALE GENOMIC DNA]</scope>
    <source>
        <strain evidence="3">cv. O-4</strain>
    </source>
</reference>
<gene>
    <name evidence="2" type="ORF">COLO4_01781</name>
</gene>
<evidence type="ECO:0000256" key="1">
    <source>
        <dbReference type="SAM" id="MobiDB-lite"/>
    </source>
</evidence>
<keyword evidence="3" id="KW-1185">Reference proteome</keyword>
<accession>A0A1R3L222</accession>
<dbReference type="AlphaFoldDB" id="A0A1R3L222"/>
<comment type="caution">
    <text evidence="2">The sequence shown here is derived from an EMBL/GenBank/DDBJ whole genome shotgun (WGS) entry which is preliminary data.</text>
</comment>
<dbReference type="EMBL" id="AWUE01004421">
    <property type="protein sequence ID" value="OMP13386.1"/>
    <property type="molecule type" value="Genomic_DNA"/>
</dbReference>
<evidence type="ECO:0000313" key="3">
    <source>
        <dbReference type="Proteomes" id="UP000187203"/>
    </source>
</evidence>
<protein>
    <submittedName>
        <fullName evidence="2">Uncharacterized protein</fullName>
    </submittedName>
</protein>
<sequence>MDTSKGSAHQPQSFTVKQKDSTILSLHRTRGDKTGRKNVKLSLHYTAKAN</sequence>
<name>A0A1R3L222_9ROSI</name>
<feature type="region of interest" description="Disordered" evidence="1">
    <location>
        <begin position="1"/>
        <end position="35"/>
    </location>
</feature>
<evidence type="ECO:0000313" key="2">
    <source>
        <dbReference type="EMBL" id="OMP13386.1"/>
    </source>
</evidence>
<dbReference type="Proteomes" id="UP000187203">
    <property type="component" value="Unassembled WGS sequence"/>
</dbReference>
<organism evidence="2 3">
    <name type="scientific">Corchorus olitorius</name>
    <dbReference type="NCBI Taxonomy" id="93759"/>
    <lineage>
        <taxon>Eukaryota</taxon>
        <taxon>Viridiplantae</taxon>
        <taxon>Streptophyta</taxon>
        <taxon>Embryophyta</taxon>
        <taxon>Tracheophyta</taxon>
        <taxon>Spermatophyta</taxon>
        <taxon>Magnoliopsida</taxon>
        <taxon>eudicotyledons</taxon>
        <taxon>Gunneridae</taxon>
        <taxon>Pentapetalae</taxon>
        <taxon>rosids</taxon>
        <taxon>malvids</taxon>
        <taxon>Malvales</taxon>
        <taxon>Malvaceae</taxon>
        <taxon>Grewioideae</taxon>
        <taxon>Apeibeae</taxon>
        <taxon>Corchorus</taxon>
    </lineage>
</organism>
<feature type="compositionally biased region" description="Polar residues" evidence="1">
    <location>
        <begin position="1"/>
        <end position="24"/>
    </location>
</feature>
<proteinExistence type="predicted"/>